<evidence type="ECO:0000313" key="2">
    <source>
        <dbReference type="EMBL" id="KKO18159.1"/>
    </source>
</evidence>
<gene>
    <name evidence="2" type="ORF">BROFUL_03153</name>
</gene>
<feature type="domain" description="Phosphotyrosine protein phosphatase I" evidence="1">
    <location>
        <begin position="6"/>
        <end position="151"/>
    </location>
</feature>
<dbReference type="SMART" id="SM00226">
    <property type="entry name" value="LMWPc"/>
    <property type="match status" value="1"/>
</dbReference>
<dbReference type="Pfam" id="PF01451">
    <property type="entry name" value="LMWPc"/>
    <property type="match status" value="1"/>
</dbReference>
<sequence>MPDEPMKILFVCHANVGRSQAAQACFNKLSRHTADSAGIAVDELIVKLHLRGRKLKDVASISRAAEYNLECIKNELGMDIADKERQQLTPAMVDAADMVVVIAGKEQWPAYLKEGGKVVFWDIPDGVGQDDAFVYDVFTQVRRRVEQLVEEIG</sequence>
<dbReference type="AlphaFoldDB" id="A0A0M2UUK4"/>
<reference evidence="2 3" key="1">
    <citation type="journal article" date="2013" name="BMC Microbiol.">
        <title>Identification of the type II cytochrome c maturation pathway in anammox bacteria by comparative genomics.</title>
        <authorList>
            <person name="Ferousi C."/>
            <person name="Speth D.R."/>
            <person name="Reimann J."/>
            <person name="Op den Camp H.J."/>
            <person name="Allen J.W."/>
            <person name="Keltjens J.T."/>
            <person name="Jetten M.S."/>
        </authorList>
    </citation>
    <scope>NUCLEOTIDE SEQUENCE [LARGE SCALE GENOMIC DNA]</scope>
    <source>
        <strain evidence="2">RU1</strain>
    </source>
</reference>
<dbReference type="InterPro" id="IPR036196">
    <property type="entry name" value="Ptyr_pPase_sf"/>
</dbReference>
<evidence type="ECO:0000259" key="1">
    <source>
        <dbReference type="SMART" id="SM00226"/>
    </source>
</evidence>
<evidence type="ECO:0000313" key="3">
    <source>
        <dbReference type="Proteomes" id="UP000034954"/>
    </source>
</evidence>
<protein>
    <submittedName>
        <fullName evidence="2">Low molecular weight phosphotyrosine protein phosphatase</fullName>
    </submittedName>
</protein>
<keyword evidence="3" id="KW-1185">Reference proteome</keyword>
<name>A0A0M2UUK4_9BACT</name>
<organism evidence="2 3">
    <name type="scientific">Candidatus Brocadia fulgida</name>
    <dbReference type="NCBI Taxonomy" id="380242"/>
    <lineage>
        <taxon>Bacteria</taxon>
        <taxon>Pseudomonadati</taxon>
        <taxon>Planctomycetota</taxon>
        <taxon>Candidatus Brocadiia</taxon>
        <taxon>Candidatus Brocadiales</taxon>
        <taxon>Candidatus Brocadiaceae</taxon>
        <taxon>Candidatus Brocadia</taxon>
    </lineage>
</organism>
<proteinExistence type="predicted"/>
<dbReference type="InterPro" id="IPR023485">
    <property type="entry name" value="Ptyr_pPase"/>
</dbReference>
<accession>A0A0M2UUK4</accession>
<comment type="caution">
    <text evidence="2">The sequence shown here is derived from an EMBL/GenBank/DDBJ whole genome shotgun (WGS) entry which is preliminary data.</text>
</comment>
<dbReference type="Proteomes" id="UP000034954">
    <property type="component" value="Unassembled WGS sequence"/>
</dbReference>
<dbReference type="SUPFAM" id="SSF52788">
    <property type="entry name" value="Phosphotyrosine protein phosphatases I"/>
    <property type="match status" value="1"/>
</dbReference>
<dbReference type="Gene3D" id="3.40.50.2300">
    <property type="match status" value="1"/>
</dbReference>
<dbReference type="EMBL" id="LAQJ01000289">
    <property type="protein sequence ID" value="KKO18159.1"/>
    <property type="molecule type" value="Genomic_DNA"/>
</dbReference>